<comment type="caution">
    <text evidence="1">The sequence shown here is derived from an EMBL/GenBank/DDBJ whole genome shotgun (WGS) entry which is preliminary data.</text>
</comment>
<accession>A0ABW3E6P2</accession>
<keyword evidence="2" id="KW-1185">Reference proteome</keyword>
<evidence type="ECO:0000313" key="2">
    <source>
        <dbReference type="Proteomes" id="UP001597024"/>
    </source>
</evidence>
<reference evidence="2" key="1">
    <citation type="journal article" date="2019" name="Int. J. Syst. Evol. Microbiol.">
        <title>The Global Catalogue of Microorganisms (GCM) 10K type strain sequencing project: providing services to taxonomists for standard genome sequencing and annotation.</title>
        <authorList>
            <consortium name="The Broad Institute Genomics Platform"/>
            <consortium name="The Broad Institute Genome Sequencing Center for Infectious Disease"/>
            <person name="Wu L."/>
            <person name="Ma J."/>
        </authorList>
    </citation>
    <scope>NUCLEOTIDE SEQUENCE [LARGE SCALE GENOMIC DNA]</scope>
    <source>
        <strain evidence="2">CCUG 62974</strain>
    </source>
</reference>
<name>A0ABW3E6P2_9ACTN</name>
<dbReference type="Proteomes" id="UP001597024">
    <property type="component" value="Unassembled WGS sequence"/>
</dbReference>
<gene>
    <name evidence="1" type="ORF">ACFQ08_39695</name>
</gene>
<sequence>MELDITALDMVPAVEEEGLYPCQITCDGPTCKGRTCRFTTT</sequence>
<proteinExistence type="predicted"/>
<organism evidence="1 2">
    <name type="scientific">Streptosporangium algeriense</name>
    <dbReference type="NCBI Taxonomy" id="1682748"/>
    <lineage>
        <taxon>Bacteria</taxon>
        <taxon>Bacillati</taxon>
        <taxon>Actinomycetota</taxon>
        <taxon>Actinomycetes</taxon>
        <taxon>Streptosporangiales</taxon>
        <taxon>Streptosporangiaceae</taxon>
        <taxon>Streptosporangium</taxon>
    </lineage>
</organism>
<protein>
    <submittedName>
        <fullName evidence="1">Uncharacterized protein</fullName>
    </submittedName>
</protein>
<evidence type="ECO:0000313" key="1">
    <source>
        <dbReference type="EMBL" id="MFD0890707.1"/>
    </source>
</evidence>
<dbReference type="EMBL" id="JBHTHX010002624">
    <property type="protein sequence ID" value="MFD0890707.1"/>
    <property type="molecule type" value="Genomic_DNA"/>
</dbReference>